<dbReference type="Pfam" id="PF05380">
    <property type="entry name" value="Peptidase_A17"/>
    <property type="match status" value="1"/>
</dbReference>
<organism evidence="1 2">
    <name type="scientific">Acropora cervicornis</name>
    <name type="common">Staghorn coral</name>
    <dbReference type="NCBI Taxonomy" id="6130"/>
    <lineage>
        <taxon>Eukaryota</taxon>
        <taxon>Metazoa</taxon>
        <taxon>Cnidaria</taxon>
        <taxon>Anthozoa</taxon>
        <taxon>Hexacorallia</taxon>
        <taxon>Scleractinia</taxon>
        <taxon>Astrocoeniina</taxon>
        <taxon>Acroporidae</taxon>
        <taxon>Acropora</taxon>
    </lineage>
</organism>
<dbReference type="Proteomes" id="UP001249851">
    <property type="component" value="Unassembled WGS sequence"/>
</dbReference>
<accession>A0AAD9V2S3</accession>
<reference evidence="1" key="1">
    <citation type="journal article" date="2023" name="G3 (Bethesda)">
        <title>Whole genome assembly and annotation of the endangered Caribbean coral Acropora cervicornis.</title>
        <authorList>
            <person name="Selwyn J.D."/>
            <person name="Vollmer S.V."/>
        </authorList>
    </citation>
    <scope>NUCLEOTIDE SEQUENCE</scope>
    <source>
        <strain evidence="1">K2</strain>
    </source>
</reference>
<dbReference type="InterPro" id="IPR008042">
    <property type="entry name" value="Retrotrans_Pao"/>
</dbReference>
<dbReference type="EMBL" id="JARQWQ010000042">
    <property type="protein sequence ID" value="KAK2559007.1"/>
    <property type="molecule type" value="Genomic_DNA"/>
</dbReference>
<evidence type="ECO:0008006" key="3">
    <source>
        <dbReference type="Google" id="ProtNLM"/>
    </source>
</evidence>
<comment type="caution">
    <text evidence="1">The sequence shown here is derived from an EMBL/GenBank/DDBJ whole genome shotgun (WGS) entry which is preliminary data.</text>
</comment>
<dbReference type="PANTHER" id="PTHR47331">
    <property type="entry name" value="PHD-TYPE DOMAIN-CONTAINING PROTEIN"/>
    <property type="match status" value="1"/>
</dbReference>
<sequence length="214" mass="24297">MVDSKDNIHCAFLMGKSRLAHLKPMTVPRLELLAAVLSLQLNKTLNKIDILDRFHMRCPSFTRIPHPTSGDMLLKSRAIPSATNTGALAVQEVKTAEKEIFKHVQRNSFSDLVKTLQRLDQSQSPCQLTSELKNLKTPKSMRKLHLVLGNDGILRVGGRLENAPVEFETKHPIILPYRHHVTDLIILQHHQRAGHFGQEYILASLHQLYWIING</sequence>
<evidence type="ECO:0000313" key="1">
    <source>
        <dbReference type="EMBL" id="KAK2559007.1"/>
    </source>
</evidence>
<feature type="non-terminal residue" evidence="1">
    <location>
        <position position="1"/>
    </location>
</feature>
<protein>
    <recommendedName>
        <fullName evidence="3">Integrase zinc-binding domain-containing protein</fullName>
    </recommendedName>
</protein>
<reference evidence="1" key="2">
    <citation type="journal article" date="2023" name="Science">
        <title>Genomic signatures of disease resistance in endangered staghorn corals.</title>
        <authorList>
            <person name="Vollmer S.V."/>
            <person name="Selwyn J.D."/>
            <person name="Despard B.A."/>
            <person name="Roesel C.L."/>
        </authorList>
    </citation>
    <scope>NUCLEOTIDE SEQUENCE</scope>
    <source>
        <strain evidence="1">K2</strain>
    </source>
</reference>
<proteinExistence type="predicted"/>
<evidence type="ECO:0000313" key="2">
    <source>
        <dbReference type="Proteomes" id="UP001249851"/>
    </source>
</evidence>
<gene>
    <name evidence="1" type="ORF">P5673_018635</name>
</gene>
<name>A0AAD9V2S3_ACRCE</name>
<keyword evidence="2" id="KW-1185">Reference proteome</keyword>
<dbReference type="AlphaFoldDB" id="A0AAD9V2S3"/>
<dbReference type="PANTHER" id="PTHR47331:SF1">
    <property type="entry name" value="GAG-LIKE PROTEIN"/>
    <property type="match status" value="1"/>
</dbReference>